<organism evidence="1 2">
    <name type="scientific">Dermacentor silvarum</name>
    <name type="common">Tick</name>
    <dbReference type="NCBI Taxonomy" id="543639"/>
    <lineage>
        <taxon>Eukaryota</taxon>
        <taxon>Metazoa</taxon>
        <taxon>Ecdysozoa</taxon>
        <taxon>Arthropoda</taxon>
        <taxon>Chelicerata</taxon>
        <taxon>Arachnida</taxon>
        <taxon>Acari</taxon>
        <taxon>Parasitiformes</taxon>
        <taxon>Ixodida</taxon>
        <taxon>Ixodoidea</taxon>
        <taxon>Ixodidae</taxon>
        <taxon>Rhipicephalinae</taxon>
        <taxon>Dermacentor</taxon>
    </lineage>
</organism>
<sequence>MAQREDVQSPPAGPGTVPPTPTPRRNHLKASGAVVGLCCSVFIFVAACALVLVSVQLAAMRRNGTAHRERPFCCPREAAKLFAVIDNKAAPCEDFFAYVCRNAIDQGFARERAAHDILWNIDADIIAGTSNYGVKAAVGLHTFYTSCVTEIWQPELRLRGALGAVFEIANATKPMSHAQLLRFALEVQKRYNLNFFFMIFSGGNDVYIQRNLLRVAVYGPFCDDACYATVLSAVNEHIGANCTSEQITAWEQLFRDEFSAPDLTTWDEIRTAFGDIEAEQFKAILLEFQIDIDATESVIADSKARLFADIERLWNVNNQPLSLCHVLVVIVLGAIQLLVHDDATLKSPTMRSTEVCQFHLHKCLHMWRITNVAALTSPDKDRQLRSMFEATRRSLAGYEPLRRLVAAGNDTANFESLVRNMSLMLPSDLVLPEMGVPVLNKSGFVRNIFRLWSFQYDTEIEKRRRGLPVFFDDSPESTRERMLFLDQRTLYVTAPAYAWLSDGTNNPLLADAPVIASRMAALMWWKVDRWDGWSRNTRNALSSFRECVKKSEDLLEYRTEDDLFVMTMGLRIAAIVGTASSTAGDIARAHWFRMKKAWSLYRMSEAQFFYARYAYFRCSRDNPQGSVNGPTMHNADFATAFQCQPRSKVGNESDCADVAVTRGATDDDLGNSAATYLVNPL</sequence>
<evidence type="ECO:0000313" key="2">
    <source>
        <dbReference type="Proteomes" id="UP000821865"/>
    </source>
</evidence>
<name>A0ACB8C588_DERSI</name>
<dbReference type="EMBL" id="CM023478">
    <property type="protein sequence ID" value="KAH7934009.1"/>
    <property type="molecule type" value="Genomic_DNA"/>
</dbReference>
<gene>
    <name evidence="1" type="ORF">HPB49_020312</name>
</gene>
<comment type="caution">
    <text evidence="1">The sequence shown here is derived from an EMBL/GenBank/DDBJ whole genome shotgun (WGS) entry which is preliminary data.</text>
</comment>
<protein>
    <submittedName>
        <fullName evidence="1">Uncharacterized protein</fullName>
    </submittedName>
</protein>
<reference evidence="1" key="1">
    <citation type="submission" date="2020-05" db="EMBL/GenBank/DDBJ databases">
        <title>Large-scale comparative analyses of tick genomes elucidate their genetic diversity and vector capacities.</title>
        <authorList>
            <person name="Jia N."/>
            <person name="Wang J."/>
            <person name="Shi W."/>
            <person name="Du L."/>
            <person name="Sun Y."/>
            <person name="Zhan W."/>
            <person name="Jiang J."/>
            <person name="Wang Q."/>
            <person name="Zhang B."/>
            <person name="Ji P."/>
            <person name="Sakyi L.B."/>
            <person name="Cui X."/>
            <person name="Yuan T."/>
            <person name="Jiang B."/>
            <person name="Yang W."/>
            <person name="Lam T.T.-Y."/>
            <person name="Chang Q."/>
            <person name="Ding S."/>
            <person name="Wang X."/>
            <person name="Zhu J."/>
            <person name="Ruan X."/>
            <person name="Zhao L."/>
            <person name="Wei J."/>
            <person name="Que T."/>
            <person name="Du C."/>
            <person name="Cheng J."/>
            <person name="Dai P."/>
            <person name="Han X."/>
            <person name="Huang E."/>
            <person name="Gao Y."/>
            <person name="Liu J."/>
            <person name="Shao H."/>
            <person name="Ye R."/>
            <person name="Li L."/>
            <person name="Wei W."/>
            <person name="Wang X."/>
            <person name="Wang C."/>
            <person name="Yang T."/>
            <person name="Huo Q."/>
            <person name="Li W."/>
            <person name="Guo W."/>
            <person name="Chen H."/>
            <person name="Zhou L."/>
            <person name="Ni X."/>
            <person name="Tian J."/>
            <person name="Zhou Y."/>
            <person name="Sheng Y."/>
            <person name="Liu T."/>
            <person name="Pan Y."/>
            <person name="Xia L."/>
            <person name="Li J."/>
            <person name="Zhao F."/>
            <person name="Cao W."/>
        </authorList>
    </citation>
    <scope>NUCLEOTIDE SEQUENCE</scope>
    <source>
        <strain evidence="1">Dsil-2018</strain>
    </source>
</reference>
<evidence type="ECO:0000313" key="1">
    <source>
        <dbReference type="EMBL" id="KAH7934009.1"/>
    </source>
</evidence>
<accession>A0ACB8C588</accession>
<keyword evidence="2" id="KW-1185">Reference proteome</keyword>
<dbReference type="Proteomes" id="UP000821865">
    <property type="component" value="Chromosome 9"/>
</dbReference>
<proteinExistence type="predicted"/>